<dbReference type="SUPFAM" id="SSF54534">
    <property type="entry name" value="FKBP-like"/>
    <property type="match status" value="1"/>
</dbReference>
<feature type="transmembrane region" description="Helical" evidence="7">
    <location>
        <begin position="12"/>
        <end position="30"/>
    </location>
</feature>
<dbReference type="FunFam" id="3.10.50.40:FF:000006">
    <property type="entry name" value="Peptidyl-prolyl cis-trans isomerase"/>
    <property type="match status" value="1"/>
</dbReference>
<dbReference type="Pfam" id="PF00254">
    <property type="entry name" value="FKBP_C"/>
    <property type="match status" value="1"/>
</dbReference>
<proteinExistence type="inferred from homology"/>
<evidence type="ECO:0000256" key="4">
    <source>
        <dbReference type="ARBA" id="ARBA00023235"/>
    </source>
</evidence>
<sequence length="173" mass="18771">MEQQAKKYALTFVVFLICGFGAFLVFQKFYPESQVSQNSQGDMLEDANQNEDVEGEVISGSVEGLKIEVLQEGTGEQISKAGDLVTVHYTGTLEDGGKFDSSLDRGEPFTFPLGQGSVIQGWEKGIVGMKVGEKRRLTISPELGYGEQGTPGGPIPPNAILIFEVEMISMRSN</sequence>
<keyword evidence="4 5" id="KW-0413">Isomerase</keyword>
<keyword evidence="7" id="KW-0472">Membrane</keyword>
<dbReference type="Gene3D" id="3.10.50.40">
    <property type="match status" value="1"/>
</dbReference>
<comment type="caution">
    <text evidence="9">The sequence shown here is derived from an EMBL/GenBank/DDBJ whole genome shotgun (WGS) entry which is preliminary data.</text>
</comment>
<dbReference type="PANTHER" id="PTHR43811">
    <property type="entry name" value="FKBP-TYPE PEPTIDYL-PROLYL CIS-TRANS ISOMERASE FKPA"/>
    <property type="match status" value="1"/>
</dbReference>
<accession>A0A2H0UTD0</accession>
<organism evidence="9 10">
    <name type="scientific">bacterium (Candidatus Gribaldobacteria) CG10_big_fil_rev_8_21_14_0_10_37_21</name>
    <dbReference type="NCBI Taxonomy" id="2014275"/>
    <lineage>
        <taxon>Bacteria</taxon>
        <taxon>Candidatus Gribaldobacteria</taxon>
    </lineage>
</organism>
<dbReference type="AlphaFoldDB" id="A0A2H0UTD0"/>
<dbReference type="EC" id="5.2.1.8" evidence="6"/>
<evidence type="ECO:0000256" key="1">
    <source>
        <dbReference type="ARBA" id="ARBA00000971"/>
    </source>
</evidence>
<evidence type="ECO:0000256" key="6">
    <source>
        <dbReference type="RuleBase" id="RU003915"/>
    </source>
</evidence>
<gene>
    <name evidence="9" type="ORF">COU05_03770</name>
</gene>
<evidence type="ECO:0000256" key="5">
    <source>
        <dbReference type="PROSITE-ProRule" id="PRU00277"/>
    </source>
</evidence>
<keyword evidence="3 5" id="KW-0697">Rotamase</keyword>
<comment type="similarity">
    <text evidence="2 6">Belongs to the FKBP-type PPIase family.</text>
</comment>
<evidence type="ECO:0000313" key="10">
    <source>
        <dbReference type="Proteomes" id="UP000230132"/>
    </source>
</evidence>
<feature type="domain" description="PPIase FKBP-type" evidence="8">
    <location>
        <begin position="82"/>
        <end position="171"/>
    </location>
</feature>
<reference evidence="10" key="1">
    <citation type="submission" date="2017-09" db="EMBL/GenBank/DDBJ databases">
        <title>Depth-based differentiation of microbial function through sediment-hosted aquifers and enrichment of novel symbionts in the deep terrestrial subsurface.</title>
        <authorList>
            <person name="Probst A.J."/>
            <person name="Ladd B."/>
            <person name="Jarett J.K."/>
            <person name="Geller-Mcgrath D.E."/>
            <person name="Sieber C.M.K."/>
            <person name="Emerson J.B."/>
            <person name="Anantharaman K."/>
            <person name="Thomas B.C."/>
            <person name="Malmstrom R."/>
            <person name="Stieglmeier M."/>
            <person name="Klingl A."/>
            <person name="Woyke T."/>
            <person name="Ryan C.M."/>
            <person name="Banfield J.F."/>
        </authorList>
    </citation>
    <scope>NUCLEOTIDE SEQUENCE [LARGE SCALE GENOMIC DNA]</scope>
</reference>
<evidence type="ECO:0000256" key="2">
    <source>
        <dbReference type="ARBA" id="ARBA00006577"/>
    </source>
</evidence>
<dbReference type="PANTHER" id="PTHR43811:SF19">
    <property type="entry name" value="39 KDA FK506-BINDING NUCLEAR PROTEIN"/>
    <property type="match status" value="1"/>
</dbReference>
<name>A0A2H0UTD0_9BACT</name>
<dbReference type="EMBL" id="PFAX01000039">
    <property type="protein sequence ID" value="PIR89898.1"/>
    <property type="molecule type" value="Genomic_DNA"/>
</dbReference>
<keyword evidence="7" id="KW-0812">Transmembrane</keyword>
<dbReference type="InterPro" id="IPR046357">
    <property type="entry name" value="PPIase_dom_sf"/>
</dbReference>
<evidence type="ECO:0000256" key="3">
    <source>
        <dbReference type="ARBA" id="ARBA00023110"/>
    </source>
</evidence>
<dbReference type="GO" id="GO:0003755">
    <property type="term" value="F:peptidyl-prolyl cis-trans isomerase activity"/>
    <property type="evidence" value="ECO:0007669"/>
    <property type="project" value="UniProtKB-UniRule"/>
</dbReference>
<keyword evidence="7" id="KW-1133">Transmembrane helix</keyword>
<dbReference type="PROSITE" id="PS50059">
    <property type="entry name" value="FKBP_PPIASE"/>
    <property type="match status" value="1"/>
</dbReference>
<protein>
    <recommendedName>
        <fullName evidence="6">Peptidyl-prolyl cis-trans isomerase</fullName>
        <ecNumber evidence="6">5.2.1.8</ecNumber>
    </recommendedName>
</protein>
<dbReference type="Proteomes" id="UP000230132">
    <property type="component" value="Unassembled WGS sequence"/>
</dbReference>
<evidence type="ECO:0000256" key="7">
    <source>
        <dbReference type="SAM" id="Phobius"/>
    </source>
</evidence>
<comment type="catalytic activity">
    <reaction evidence="1 5 6">
        <text>[protein]-peptidylproline (omega=180) = [protein]-peptidylproline (omega=0)</text>
        <dbReference type="Rhea" id="RHEA:16237"/>
        <dbReference type="Rhea" id="RHEA-COMP:10747"/>
        <dbReference type="Rhea" id="RHEA-COMP:10748"/>
        <dbReference type="ChEBI" id="CHEBI:83833"/>
        <dbReference type="ChEBI" id="CHEBI:83834"/>
        <dbReference type="EC" id="5.2.1.8"/>
    </reaction>
</comment>
<dbReference type="InterPro" id="IPR001179">
    <property type="entry name" value="PPIase_FKBP_dom"/>
</dbReference>
<evidence type="ECO:0000259" key="8">
    <source>
        <dbReference type="PROSITE" id="PS50059"/>
    </source>
</evidence>
<evidence type="ECO:0000313" key="9">
    <source>
        <dbReference type="EMBL" id="PIR89898.1"/>
    </source>
</evidence>